<dbReference type="AlphaFoldDB" id="A0A8E2F1J9"/>
<evidence type="ECO:0000256" key="2">
    <source>
        <dbReference type="ARBA" id="ARBA00022602"/>
    </source>
</evidence>
<dbReference type="GO" id="GO:0004663">
    <property type="term" value="F:Rab geranylgeranyltransferase activity"/>
    <property type="evidence" value="ECO:0007669"/>
    <property type="project" value="UniProtKB-UniRule"/>
</dbReference>
<accession>A0A8E2F1J9</accession>
<dbReference type="EC" id="2.5.1.60" evidence="6"/>
<name>A0A8E2F1J9_9PEZI</name>
<keyword evidence="3 6" id="KW-0808">Transferase</keyword>
<dbReference type="PANTHER" id="PTHR11129">
    <property type="entry name" value="PROTEIN FARNESYLTRANSFERASE ALPHA SUBUNIT/RAB GERANYLGERANYL TRANSFERASE ALPHA SUBUNIT"/>
    <property type="match status" value="1"/>
</dbReference>
<evidence type="ECO:0000256" key="6">
    <source>
        <dbReference type="RuleBase" id="RU367120"/>
    </source>
</evidence>
<keyword evidence="4" id="KW-0677">Repeat</keyword>
<evidence type="ECO:0000313" key="7">
    <source>
        <dbReference type="EMBL" id="OCL08610.1"/>
    </source>
</evidence>
<dbReference type="EMBL" id="KV749629">
    <property type="protein sequence ID" value="OCL08610.1"/>
    <property type="molecule type" value="Genomic_DNA"/>
</dbReference>
<dbReference type="SUPFAM" id="SSF48439">
    <property type="entry name" value="Protein prenylyltransferase"/>
    <property type="match status" value="1"/>
</dbReference>
<dbReference type="Proteomes" id="UP000250140">
    <property type="component" value="Unassembled WGS sequence"/>
</dbReference>
<keyword evidence="8" id="KW-1185">Reference proteome</keyword>
<dbReference type="InterPro" id="IPR002088">
    <property type="entry name" value="Prenyl_trans_a"/>
</dbReference>
<gene>
    <name evidence="7" type="ORF">AOQ84DRAFT_340044</name>
</gene>
<sequence length="363" mass="42446">MASHGVPRISGSQVRSEQLRLKELQHITEYKKLVSIVNLKVAEGQYTVEVLTLTTQLLTENAEYYTIWNHRRRILEYMFTQLPNTGPTPSNSNQNIPNLITGDLRWLVSLLRQLPKCYWVWNHRLWLLQKAEALLPTTAAHDLWHGELELVGKLLSLDSRNFHAWGYRRFIVAQIVRISASGSASSQSMVEAEFDYTTKMVKANLSNFSAWHNRSKLIPHLLDHRQADKTARREMLDAEFSQIQAAINTDPFDQSIWFYHQFLMSTLSPSDTRHAAIALDFTRQDQLRYYEQEILGIKDILEDTRDCKWIYEALLQYALSYFKIGGNTQNFTTTDMQEWLSNLRELDPLRKGRWDDLERSFTF</sequence>
<comment type="function">
    <text evidence="6">Catalyzes the transfer of a geranyl-geranyl moiety from geranyl-geranyl pyrophosphate to cysteines occuring in specific C-terminal amino acid sequences.</text>
</comment>
<dbReference type="PROSITE" id="PS51147">
    <property type="entry name" value="PFTA"/>
    <property type="match status" value="5"/>
</dbReference>
<dbReference type="Gene3D" id="1.25.40.120">
    <property type="entry name" value="Protein prenylyltransferase"/>
    <property type="match status" value="1"/>
</dbReference>
<keyword evidence="2 6" id="KW-0637">Prenyltransferase</keyword>
<evidence type="ECO:0000256" key="3">
    <source>
        <dbReference type="ARBA" id="ARBA00022679"/>
    </source>
</evidence>
<dbReference type="Pfam" id="PF01239">
    <property type="entry name" value="PPTA"/>
    <property type="match status" value="5"/>
</dbReference>
<dbReference type="GO" id="GO:0097354">
    <property type="term" value="P:prenylation"/>
    <property type="evidence" value="ECO:0007669"/>
    <property type="project" value="UniProtKB-UniRule"/>
</dbReference>
<evidence type="ECO:0000313" key="8">
    <source>
        <dbReference type="Proteomes" id="UP000250140"/>
    </source>
</evidence>
<dbReference type="PANTHER" id="PTHR11129:SF2">
    <property type="entry name" value="GERANYLGERANYL TRANSFERASE TYPE-2 SUBUNIT ALPHA"/>
    <property type="match status" value="1"/>
</dbReference>
<evidence type="ECO:0000256" key="4">
    <source>
        <dbReference type="ARBA" id="ARBA00022737"/>
    </source>
</evidence>
<proteinExistence type="inferred from homology"/>
<evidence type="ECO:0000256" key="1">
    <source>
        <dbReference type="ARBA" id="ARBA00006734"/>
    </source>
</evidence>
<dbReference type="OrthoDB" id="1658at2759"/>
<comment type="catalytic activity">
    <reaction evidence="5 6">
        <text>geranylgeranyl diphosphate + L-cysteinyl-[protein] = S-geranylgeranyl-L-cysteinyl-[protein] + diphosphate</text>
        <dbReference type="Rhea" id="RHEA:21240"/>
        <dbReference type="Rhea" id="RHEA-COMP:10131"/>
        <dbReference type="Rhea" id="RHEA-COMP:11537"/>
        <dbReference type="ChEBI" id="CHEBI:29950"/>
        <dbReference type="ChEBI" id="CHEBI:33019"/>
        <dbReference type="ChEBI" id="CHEBI:57533"/>
        <dbReference type="ChEBI" id="CHEBI:86021"/>
        <dbReference type="EC" id="2.5.1.60"/>
    </reaction>
</comment>
<comment type="similarity">
    <text evidence="1 6">Belongs to the protein prenyltransferase subunit alpha family.</text>
</comment>
<protein>
    <recommendedName>
        <fullName evidence="6">Geranylgeranyl transferase type-2 subunit alpha</fullName>
        <ecNumber evidence="6">2.5.1.60</ecNumber>
    </recommendedName>
    <alternativeName>
        <fullName evidence="6">Geranylgeranyl transferase type II subunit alpha</fullName>
    </alternativeName>
</protein>
<evidence type="ECO:0000256" key="5">
    <source>
        <dbReference type="ARBA" id="ARBA00047658"/>
    </source>
</evidence>
<organism evidence="7 8">
    <name type="scientific">Glonium stellatum</name>
    <dbReference type="NCBI Taxonomy" id="574774"/>
    <lineage>
        <taxon>Eukaryota</taxon>
        <taxon>Fungi</taxon>
        <taxon>Dikarya</taxon>
        <taxon>Ascomycota</taxon>
        <taxon>Pezizomycotina</taxon>
        <taxon>Dothideomycetes</taxon>
        <taxon>Pleosporomycetidae</taxon>
        <taxon>Gloniales</taxon>
        <taxon>Gloniaceae</taxon>
        <taxon>Glonium</taxon>
    </lineage>
</organism>
<dbReference type="GO" id="GO:0005968">
    <property type="term" value="C:Rab-protein geranylgeranyltransferase complex"/>
    <property type="evidence" value="ECO:0007669"/>
    <property type="project" value="TreeGrafter"/>
</dbReference>
<reference evidence="7 8" key="1">
    <citation type="journal article" date="2016" name="Nat. Commun.">
        <title>Ectomycorrhizal ecology is imprinted in the genome of the dominant symbiotic fungus Cenococcum geophilum.</title>
        <authorList>
            <consortium name="DOE Joint Genome Institute"/>
            <person name="Peter M."/>
            <person name="Kohler A."/>
            <person name="Ohm R.A."/>
            <person name="Kuo A."/>
            <person name="Krutzmann J."/>
            <person name="Morin E."/>
            <person name="Arend M."/>
            <person name="Barry K.W."/>
            <person name="Binder M."/>
            <person name="Choi C."/>
            <person name="Clum A."/>
            <person name="Copeland A."/>
            <person name="Grisel N."/>
            <person name="Haridas S."/>
            <person name="Kipfer T."/>
            <person name="LaButti K."/>
            <person name="Lindquist E."/>
            <person name="Lipzen A."/>
            <person name="Maire R."/>
            <person name="Meier B."/>
            <person name="Mihaltcheva S."/>
            <person name="Molinier V."/>
            <person name="Murat C."/>
            <person name="Poggeler S."/>
            <person name="Quandt C.A."/>
            <person name="Sperisen C."/>
            <person name="Tritt A."/>
            <person name="Tisserant E."/>
            <person name="Crous P.W."/>
            <person name="Henrissat B."/>
            <person name="Nehls U."/>
            <person name="Egli S."/>
            <person name="Spatafora J.W."/>
            <person name="Grigoriev I.V."/>
            <person name="Martin F.M."/>
        </authorList>
    </citation>
    <scope>NUCLEOTIDE SEQUENCE [LARGE SCALE GENOMIC DNA]</scope>
    <source>
        <strain evidence="7 8">CBS 207.34</strain>
    </source>
</reference>